<name>A0A5C3L5I7_COPMA</name>
<dbReference type="AlphaFoldDB" id="A0A5C3L5I7"/>
<dbReference type="Proteomes" id="UP000307440">
    <property type="component" value="Unassembled WGS sequence"/>
</dbReference>
<organism evidence="1 2">
    <name type="scientific">Coprinopsis marcescibilis</name>
    <name type="common">Agaric fungus</name>
    <name type="synonym">Psathyrella marcescibilis</name>
    <dbReference type="NCBI Taxonomy" id="230819"/>
    <lineage>
        <taxon>Eukaryota</taxon>
        <taxon>Fungi</taxon>
        <taxon>Dikarya</taxon>
        <taxon>Basidiomycota</taxon>
        <taxon>Agaricomycotina</taxon>
        <taxon>Agaricomycetes</taxon>
        <taxon>Agaricomycetidae</taxon>
        <taxon>Agaricales</taxon>
        <taxon>Agaricineae</taxon>
        <taxon>Psathyrellaceae</taxon>
        <taxon>Coprinopsis</taxon>
    </lineage>
</organism>
<accession>A0A5C3L5I7</accession>
<protein>
    <submittedName>
        <fullName evidence="1">Uncharacterized protein</fullName>
    </submittedName>
</protein>
<evidence type="ECO:0000313" key="2">
    <source>
        <dbReference type="Proteomes" id="UP000307440"/>
    </source>
</evidence>
<keyword evidence="2" id="KW-1185">Reference proteome</keyword>
<dbReference type="Gene3D" id="1.20.58.80">
    <property type="entry name" value="Phosphotransferase system, lactose/cellobiose-type IIA subunit"/>
    <property type="match status" value="1"/>
</dbReference>
<gene>
    <name evidence="1" type="ORF">FA15DRAFT_665495</name>
</gene>
<dbReference type="EMBL" id="ML210157">
    <property type="protein sequence ID" value="TFK28274.1"/>
    <property type="molecule type" value="Genomic_DNA"/>
</dbReference>
<reference evidence="1 2" key="1">
    <citation type="journal article" date="2019" name="Nat. Ecol. Evol.">
        <title>Megaphylogeny resolves global patterns of mushroom evolution.</title>
        <authorList>
            <person name="Varga T."/>
            <person name="Krizsan K."/>
            <person name="Foldi C."/>
            <person name="Dima B."/>
            <person name="Sanchez-Garcia M."/>
            <person name="Sanchez-Ramirez S."/>
            <person name="Szollosi G.J."/>
            <person name="Szarkandi J.G."/>
            <person name="Papp V."/>
            <person name="Albert L."/>
            <person name="Andreopoulos W."/>
            <person name="Angelini C."/>
            <person name="Antonin V."/>
            <person name="Barry K.W."/>
            <person name="Bougher N.L."/>
            <person name="Buchanan P."/>
            <person name="Buyck B."/>
            <person name="Bense V."/>
            <person name="Catcheside P."/>
            <person name="Chovatia M."/>
            <person name="Cooper J."/>
            <person name="Damon W."/>
            <person name="Desjardin D."/>
            <person name="Finy P."/>
            <person name="Geml J."/>
            <person name="Haridas S."/>
            <person name="Hughes K."/>
            <person name="Justo A."/>
            <person name="Karasinski D."/>
            <person name="Kautmanova I."/>
            <person name="Kiss B."/>
            <person name="Kocsube S."/>
            <person name="Kotiranta H."/>
            <person name="LaButti K.M."/>
            <person name="Lechner B.E."/>
            <person name="Liimatainen K."/>
            <person name="Lipzen A."/>
            <person name="Lukacs Z."/>
            <person name="Mihaltcheva S."/>
            <person name="Morgado L.N."/>
            <person name="Niskanen T."/>
            <person name="Noordeloos M.E."/>
            <person name="Ohm R.A."/>
            <person name="Ortiz-Santana B."/>
            <person name="Ovrebo C."/>
            <person name="Racz N."/>
            <person name="Riley R."/>
            <person name="Savchenko A."/>
            <person name="Shiryaev A."/>
            <person name="Soop K."/>
            <person name="Spirin V."/>
            <person name="Szebenyi C."/>
            <person name="Tomsovsky M."/>
            <person name="Tulloss R.E."/>
            <person name="Uehling J."/>
            <person name="Grigoriev I.V."/>
            <person name="Vagvolgyi C."/>
            <person name="Papp T."/>
            <person name="Martin F.M."/>
            <person name="Miettinen O."/>
            <person name="Hibbett D.S."/>
            <person name="Nagy L.G."/>
        </authorList>
    </citation>
    <scope>NUCLEOTIDE SEQUENCE [LARGE SCALE GENOMIC DNA]</scope>
    <source>
        <strain evidence="1 2">CBS 121175</strain>
    </source>
</reference>
<evidence type="ECO:0000313" key="1">
    <source>
        <dbReference type="EMBL" id="TFK28274.1"/>
    </source>
</evidence>
<proteinExistence type="predicted"/>
<sequence length="166" mass="18260">MGMDGISRATKGTENLSFHLPSSFLLIALSTDARLSAASILTTQSLSAHCRVSGSPMSLLLEPEPTVLQDNPYSISLPEPASLAEMKAESKRLDLSYELPFDYWTSVGINLVDMGLKADDKGDYVTAFVLLARAFILLGQKLRNHPNYRRKARGETWKQVSTAIDQ</sequence>